<dbReference type="InterPro" id="IPR036864">
    <property type="entry name" value="Zn2-C6_fun-type_DNA-bd_sf"/>
</dbReference>
<evidence type="ECO:0000313" key="10">
    <source>
        <dbReference type="Proteomes" id="UP001244011"/>
    </source>
</evidence>
<dbReference type="CDD" id="cd12148">
    <property type="entry name" value="fungal_TF_MHR"/>
    <property type="match status" value="1"/>
</dbReference>
<reference evidence="9" key="1">
    <citation type="submission" date="2023-06" db="EMBL/GenBank/DDBJ databases">
        <title>Genome-scale phylogeny and comparative genomics of the fungal order Sordariales.</title>
        <authorList>
            <consortium name="Lawrence Berkeley National Laboratory"/>
            <person name="Hensen N."/>
            <person name="Bonometti L."/>
            <person name="Westerberg I."/>
            <person name="Brannstrom I.O."/>
            <person name="Guillou S."/>
            <person name="Cros-Aarteil S."/>
            <person name="Calhoun S."/>
            <person name="Haridas S."/>
            <person name="Kuo A."/>
            <person name="Mondo S."/>
            <person name="Pangilinan J."/>
            <person name="Riley R."/>
            <person name="Labutti K."/>
            <person name="Andreopoulos B."/>
            <person name="Lipzen A."/>
            <person name="Chen C."/>
            <person name="Yanf M."/>
            <person name="Daum C."/>
            <person name="Ng V."/>
            <person name="Clum A."/>
            <person name="Steindorff A."/>
            <person name="Ohm R."/>
            <person name="Martin F."/>
            <person name="Silar P."/>
            <person name="Natvig D."/>
            <person name="Lalanne C."/>
            <person name="Gautier V."/>
            <person name="Ament-Velasquez S.L."/>
            <person name="Kruys A."/>
            <person name="Hutchinson M.I."/>
            <person name="Powell A.J."/>
            <person name="Barry K."/>
            <person name="Miller A.N."/>
            <person name="Grigoriev I.V."/>
            <person name="Debuchy R."/>
            <person name="Gladieux P."/>
            <person name="Thoren M.H."/>
            <person name="Johannesson H."/>
        </authorList>
    </citation>
    <scope>NUCLEOTIDE SEQUENCE</scope>
    <source>
        <strain evidence="9">8032-3</strain>
    </source>
</reference>
<dbReference type="RefSeq" id="XP_060282201.1">
    <property type="nucleotide sequence ID" value="XM_060428337.1"/>
</dbReference>
<feature type="compositionally biased region" description="Polar residues" evidence="7">
    <location>
        <begin position="103"/>
        <end position="118"/>
    </location>
</feature>
<dbReference type="SUPFAM" id="SSF57701">
    <property type="entry name" value="Zn2/Cys6 DNA-binding domain"/>
    <property type="match status" value="1"/>
</dbReference>
<evidence type="ECO:0000256" key="5">
    <source>
        <dbReference type="ARBA" id="ARBA00023163"/>
    </source>
</evidence>
<dbReference type="GO" id="GO:0008270">
    <property type="term" value="F:zinc ion binding"/>
    <property type="evidence" value="ECO:0007669"/>
    <property type="project" value="InterPro"/>
</dbReference>
<evidence type="ECO:0000256" key="4">
    <source>
        <dbReference type="ARBA" id="ARBA00023125"/>
    </source>
</evidence>
<dbReference type="InterPro" id="IPR001138">
    <property type="entry name" value="Zn2Cys6_DnaBD"/>
</dbReference>
<keyword evidence="10" id="KW-1185">Reference proteome</keyword>
<feature type="region of interest" description="Disordered" evidence="7">
    <location>
        <begin position="102"/>
        <end position="131"/>
    </location>
</feature>
<dbReference type="Gene3D" id="4.10.240.10">
    <property type="entry name" value="Zn(2)-C6 fungal-type DNA-binding domain"/>
    <property type="match status" value="1"/>
</dbReference>
<keyword evidence="4" id="KW-0238">DNA-binding</keyword>
<dbReference type="InterPro" id="IPR050815">
    <property type="entry name" value="TF_fung"/>
</dbReference>
<dbReference type="Pfam" id="PF04082">
    <property type="entry name" value="Fungal_trans"/>
    <property type="match status" value="1"/>
</dbReference>
<dbReference type="GO" id="GO:0003677">
    <property type="term" value="F:DNA binding"/>
    <property type="evidence" value="ECO:0007669"/>
    <property type="project" value="UniProtKB-KW"/>
</dbReference>
<keyword evidence="2" id="KW-0479">Metal-binding</keyword>
<dbReference type="GO" id="GO:0006351">
    <property type="term" value="P:DNA-templated transcription"/>
    <property type="evidence" value="ECO:0007669"/>
    <property type="project" value="InterPro"/>
</dbReference>
<name>A0AAJ0FK35_9PEZI</name>
<dbReference type="GO" id="GO:0000981">
    <property type="term" value="F:DNA-binding transcription factor activity, RNA polymerase II-specific"/>
    <property type="evidence" value="ECO:0007669"/>
    <property type="project" value="InterPro"/>
</dbReference>
<dbReference type="GO" id="GO:0005634">
    <property type="term" value="C:nucleus"/>
    <property type="evidence" value="ECO:0007669"/>
    <property type="project" value="UniProtKB-SubCell"/>
</dbReference>
<dbReference type="InterPro" id="IPR007219">
    <property type="entry name" value="XnlR_reg_dom"/>
</dbReference>
<dbReference type="PANTHER" id="PTHR47338">
    <property type="entry name" value="ZN(II)2CYS6 TRANSCRIPTION FACTOR (EUROFUNG)-RELATED"/>
    <property type="match status" value="1"/>
</dbReference>
<gene>
    <name evidence="9" type="ORF">QBC33DRAFT_543119</name>
</gene>
<dbReference type="AlphaFoldDB" id="A0AAJ0FK35"/>
<dbReference type="SMART" id="SM00066">
    <property type="entry name" value="GAL4"/>
    <property type="match status" value="1"/>
</dbReference>
<evidence type="ECO:0000259" key="8">
    <source>
        <dbReference type="PROSITE" id="PS50048"/>
    </source>
</evidence>
<evidence type="ECO:0000256" key="7">
    <source>
        <dbReference type="SAM" id="MobiDB-lite"/>
    </source>
</evidence>
<evidence type="ECO:0000256" key="6">
    <source>
        <dbReference type="ARBA" id="ARBA00023242"/>
    </source>
</evidence>
<protein>
    <submittedName>
        <fullName evidence="9">Pyrimidine pathway regulatory protein 1</fullName>
    </submittedName>
</protein>
<sequence>MLSWLSPEYQIVDDSSGTVKRRKRKGPTLPTMSGRSRQQPGSACEECRKRKLRCDRQVPRCATCVEAGITCEVNPHRQPRGPKKGDLKALRSRIVALERCLMDQQSPLPSSGDTSTVDLSEDGPTRGNSVSDEELSFSMLNEPPSAYDCGLPDFSQFSEEPTPKPEISPTSTVNFIPELMRADLDQLYFDRVQPILPILHQGRYFAWCRQPSTEEHYTCLQYAMWTLAMAMSTQFEHMREMLYTETRHMLEAQDLREQGMGIAYVEQAQAWLLITFYEFLRTNYRRGWISAGRTFRLIQLLRLHDIDSPNGGAAISGQDWITLEVKRRIFWVAYCLDRFISVRNEWPLTLHEEVICTRLPSAEADFQRGQPTQVCFLSEAITSDNTEQFSPLAECVILVTICGRALSHSQVSTIERIYGNEPLDFWQRHEWLDATLTKRTESLSLRYSAASGGGDPMLLFTLMVSQATVIYLCKILESLAWETDEYRDAVINYQERAIWAGREIARLVRDYEGVGYFKAHIFLPVAIFLGLERLIAHRNTHNTGPNWPQGGSTDAAIEGLLEVLRNMQSLNSLASYHLHILESGAFAEMSPLS</sequence>
<dbReference type="SMART" id="SM00906">
    <property type="entry name" value="Fungal_trans"/>
    <property type="match status" value="1"/>
</dbReference>
<dbReference type="GeneID" id="85311524"/>
<feature type="region of interest" description="Disordered" evidence="7">
    <location>
        <begin position="15"/>
        <end position="41"/>
    </location>
</feature>
<dbReference type="Proteomes" id="UP001244011">
    <property type="component" value="Unassembled WGS sequence"/>
</dbReference>
<dbReference type="EMBL" id="MU839013">
    <property type="protein sequence ID" value="KAK1765988.1"/>
    <property type="molecule type" value="Genomic_DNA"/>
</dbReference>
<comment type="caution">
    <text evidence="9">The sequence shown here is derived from an EMBL/GenBank/DDBJ whole genome shotgun (WGS) entry which is preliminary data.</text>
</comment>
<evidence type="ECO:0000313" key="9">
    <source>
        <dbReference type="EMBL" id="KAK1765988.1"/>
    </source>
</evidence>
<comment type="subcellular location">
    <subcellularLocation>
        <location evidence="1">Nucleus</location>
    </subcellularLocation>
</comment>
<proteinExistence type="predicted"/>
<evidence type="ECO:0000256" key="2">
    <source>
        <dbReference type="ARBA" id="ARBA00022723"/>
    </source>
</evidence>
<accession>A0AAJ0FK35</accession>
<dbReference type="PANTHER" id="PTHR47338:SF3">
    <property type="entry name" value="C6 FINGER DOMAIN TRANSCRIPTION FACTOR DBAA-RELATED"/>
    <property type="match status" value="1"/>
</dbReference>
<keyword evidence="3" id="KW-0805">Transcription regulation</keyword>
<dbReference type="PROSITE" id="PS00463">
    <property type="entry name" value="ZN2_CY6_FUNGAL_1"/>
    <property type="match status" value="1"/>
</dbReference>
<keyword evidence="6" id="KW-0539">Nucleus</keyword>
<keyword evidence="5" id="KW-0804">Transcription</keyword>
<dbReference type="PROSITE" id="PS50048">
    <property type="entry name" value="ZN2_CY6_FUNGAL_2"/>
    <property type="match status" value="1"/>
</dbReference>
<evidence type="ECO:0000256" key="1">
    <source>
        <dbReference type="ARBA" id="ARBA00004123"/>
    </source>
</evidence>
<feature type="compositionally biased region" description="Polar residues" evidence="7">
    <location>
        <begin position="30"/>
        <end position="41"/>
    </location>
</feature>
<dbReference type="Pfam" id="PF00172">
    <property type="entry name" value="Zn_clus"/>
    <property type="match status" value="1"/>
</dbReference>
<feature type="domain" description="Zn(2)-C6 fungal-type" evidence="8">
    <location>
        <begin position="43"/>
        <end position="73"/>
    </location>
</feature>
<organism evidence="9 10">
    <name type="scientific">Phialemonium atrogriseum</name>
    <dbReference type="NCBI Taxonomy" id="1093897"/>
    <lineage>
        <taxon>Eukaryota</taxon>
        <taxon>Fungi</taxon>
        <taxon>Dikarya</taxon>
        <taxon>Ascomycota</taxon>
        <taxon>Pezizomycotina</taxon>
        <taxon>Sordariomycetes</taxon>
        <taxon>Sordariomycetidae</taxon>
        <taxon>Cephalothecales</taxon>
        <taxon>Cephalothecaceae</taxon>
        <taxon>Phialemonium</taxon>
    </lineage>
</organism>
<evidence type="ECO:0000256" key="3">
    <source>
        <dbReference type="ARBA" id="ARBA00023015"/>
    </source>
</evidence>
<dbReference type="CDD" id="cd00067">
    <property type="entry name" value="GAL4"/>
    <property type="match status" value="1"/>
</dbReference>